<protein>
    <submittedName>
        <fullName evidence="1">DUF1365 domain-containing protein</fullName>
    </submittedName>
</protein>
<evidence type="ECO:0000313" key="2">
    <source>
        <dbReference type="Proteomes" id="UP000251800"/>
    </source>
</evidence>
<accession>A0A383XR87</accession>
<dbReference type="AlphaFoldDB" id="A0A383XR87"/>
<dbReference type="Pfam" id="PF07103">
    <property type="entry name" value="DUF1365"/>
    <property type="match status" value="1"/>
</dbReference>
<dbReference type="OrthoDB" id="9778801at2"/>
<sequence>MNAALYSMRVMHKRHVPPFYRFVYRLFYLLVDIDQLDSVSRRHRLFSHNRWNLLAVYDRDHGRRQEGPLRPWVEATVARHGIKLDGGPIQLLCMPRILGYVFNPISLYYCHDQGGALRAIVAEVNNTFGETHSYVLHAGGQAMDLDHEFVRPKRFHVSPFLDVSGEYRFRFERPDASIRVLINEWDNEQAILTATMAGTRRPLSSAAIVRWLVGMPLQTLNVVIRIHWQALKLWLRGAGYRPRPAPPGEESTG</sequence>
<dbReference type="Proteomes" id="UP000251800">
    <property type="component" value="Unassembled WGS sequence"/>
</dbReference>
<reference evidence="1 2" key="1">
    <citation type="submission" date="2018-05" db="EMBL/GenBank/DDBJ databases">
        <title>Abyssibacter profundi OUC007T gen. nov., sp. nov, a marine bacterium isolated from seawater of the Mariana Trench.</title>
        <authorList>
            <person name="Zhou S."/>
        </authorList>
    </citation>
    <scope>NUCLEOTIDE SEQUENCE [LARGE SCALE GENOMIC DNA]</scope>
    <source>
        <strain evidence="1 2">OUC007</strain>
    </source>
</reference>
<name>A0A383XR87_9GAMM</name>
<proteinExistence type="predicted"/>
<dbReference type="InterPro" id="IPR010775">
    <property type="entry name" value="DUF1365"/>
</dbReference>
<gene>
    <name evidence="1" type="ORF">DEH80_14035</name>
</gene>
<dbReference type="RefSeq" id="WP_109721140.1">
    <property type="nucleotide sequence ID" value="NZ_QEQK01000013.1"/>
</dbReference>
<dbReference type="PANTHER" id="PTHR33973:SF4">
    <property type="entry name" value="OS07G0153300 PROTEIN"/>
    <property type="match status" value="1"/>
</dbReference>
<evidence type="ECO:0000313" key="1">
    <source>
        <dbReference type="EMBL" id="PWN55141.1"/>
    </source>
</evidence>
<keyword evidence="2" id="KW-1185">Reference proteome</keyword>
<comment type="caution">
    <text evidence="1">The sequence shown here is derived from an EMBL/GenBank/DDBJ whole genome shotgun (WGS) entry which is preliminary data.</text>
</comment>
<dbReference type="EMBL" id="QEQK01000013">
    <property type="protein sequence ID" value="PWN55141.1"/>
    <property type="molecule type" value="Genomic_DNA"/>
</dbReference>
<organism evidence="1 2">
    <name type="scientific">Abyssibacter profundi</name>
    <dbReference type="NCBI Taxonomy" id="2182787"/>
    <lineage>
        <taxon>Bacteria</taxon>
        <taxon>Pseudomonadati</taxon>
        <taxon>Pseudomonadota</taxon>
        <taxon>Gammaproteobacteria</taxon>
        <taxon>Chromatiales</taxon>
        <taxon>Oceanococcaceae</taxon>
        <taxon>Abyssibacter</taxon>
    </lineage>
</organism>
<dbReference type="PANTHER" id="PTHR33973">
    <property type="entry name" value="OS07G0153300 PROTEIN"/>
    <property type="match status" value="1"/>
</dbReference>